<feature type="region of interest" description="Disordered" evidence="1">
    <location>
        <begin position="1"/>
        <end position="93"/>
    </location>
</feature>
<evidence type="ECO:0000256" key="1">
    <source>
        <dbReference type="SAM" id="MobiDB-lite"/>
    </source>
</evidence>
<dbReference type="EnsemblPlants" id="TuG1812G0100000204.01.T01">
    <property type="protein sequence ID" value="TuG1812G0100000204.01.T01.cds410393"/>
    <property type="gene ID" value="TuG1812G0100000204.01"/>
</dbReference>
<feature type="compositionally biased region" description="Low complexity" evidence="1">
    <location>
        <begin position="7"/>
        <end position="16"/>
    </location>
</feature>
<sequence>VPSRRCPSASSPLVAAPLPPPLPSHDLAARKTTHGEPPPIHPREAPSIIPRTRCCAQTRPRLPGSCAVTPTTSGPDLGFGGRALESRPHADPR</sequence>
<dbReference type="Gramene" id="TuG1812G0100000204.01.T02">
    <property type="protein sequence ID" value="TuG1812G0100000204.01.T02.cds410393"/>
    <property type="gene ID" value="TuG1812G0100000204.01"/>
</dbReference>
<reference evidence="2" key="3">
    <citation type="submission" date="2022-06" db="UniProtKB">
        <authorList>
            <consortium name="EnsemblPlants"/>
        </authorList>
    </citation>
    <scope>IDENTIFICATION</scope>
</reference>
<evidence type="ECO:0000313" key="3">
    <source>
        <dbReference type="Proteomes" id="UP000015106"/>
    </source>
</evidence>
<dbReference type="Gramene" id="TuG1812G0100000204.01.T05">
    <property type="protein sequence ID" value="TuG1812G0100000204.01.T05.cds410393"/>
    <property type="gene ID" value="TuG1812G0100000204.01"/>
</dbReference>
<dbReference type="EnsemblPlants" id="TuG1812G0100000204.01.T04">
    <property type="protein sequence ID" value="TuG1812G0100000204.01.T04.cds410393"/>
    <property type="gene ID" value="TuG1812G0100000204.01"/>
</dbReference>
<dbReference type="Proteomes" id="UP000015106">
    <property type="component" value="Chromosome 1"/>
</dbReference>
<evidence type="ECO:0000313" key="2">
    <source>
        <dbReference type="EnsemblPlants" id="TuG1812G0100000204.01.T02.cds410393"/>
    </source>
</evidence>
<dbReference type="EnsemblPlants" id="TuG1812G0100000204.01.T03">
    <property type="protein sequence ID" value="TuG1812G0100000204.01.T03.cds410393"/>
    <property type="gene ID" value="TuG1812G0100000204.01"/>
</dbReference>
<dbReference type="EnsemblPlants" id="TuG1812G0100000204.01.T02">
    <property type="protein sequence ID" value="TuG1812G0100000204.01.T02.cds410393"/>
    <property type="gene ID" value="TuG1812G0100000204.01"/>
</dbReference>
<dbReference type="Gramene" id="TuG1812G0100000204.01.T03">
    <property type="protein sequence ID" value="TuG1812G0100000204.01.T03.cds410393"/>
    <property type="gene ID" value="TuG1812G0100000204.01"/>
</dbReference>
<dbReference type="AlphaFoldDB" id="A0A8R7NXY9"/>
<name>A0A8R7NXY9_TRIUA</name>
<reference evidence="2" key="2">
    <citation type="submission" date="2018-03" db="EMBL/GenBank/DDBJ databases">
        <title>The Triticum urartu genome reveals the dynamic nature of wheat genome evolution.</title>
        <authorList>
            <person name="Ling H."/>
            <person name="Ma B."/>
            <person name="Shi X."/>
            <person name="Liu H."/>
            <person name="Dong L."/>
            <person name="Sun H."/>
            <person name="Cao Y."/>
            <person name="Gao Q."/>
            <person name="Zheng S."/>
            <person name="Li Y."/>
            <person name="Yu Y."/>
            <person name="Du H."/>
            <person name="Qi M."/>
            <person name="Li Y."/>
            <person name="Yu H."/>
            <person name="Cui Y."/>
            <person name="Wang N."/>
            <person name="Chen C."/>
            <person name="Wu H."/>
            <person name="Zhao Y."/>
            <person name="Zhang J."/>
            <person name="Li Y."/>
            <person name="Zhou W."/>
            <person name="Zhang B."/>
            <person name="Hu W."/>
            <person name="Eijk M."/>
            <person name="Tang J."/>
            <person name="Witsenboer H."/>
            <person name="Zhao S."/>
            <person name="Li Z."/>
            <person name="Zhang A."/>
            <person name="Wang D."/>
            <person name="Liang C."/>
        </authorList>
    </citation>
    <scope>NUCLEOTIDE SEQUENCE [LARGE SCALE GENOMIC DNA]</scope>
    <source>
        <strain evidence="2">cv. G1812</strain>
    </source>
</reference>
<dbReference type="EnsemblPlants" id="TuG1812G0100000204.01.T05">
    <property type="protein sequence ID" value="TuG1812G0100000204.01.T05.cds410393"/>
    <property type="gene ID" value="TuG1812G0100000204.01"/>
</dbReference>
<feature type="compositionally biased region" description="Basic and acidic residues" evidence="1">
    <location>
        <begin position="84"/>
        <end position="93"/>
    </location>
</feature>
<reference evidence="3" key="1">
    <citation type="journal article" date="2013" name="Nature">
        <title>Draft genome of the wheat A-genome progenitor Triticum urartu.</title>
        <authorList>
            <person name="Ling H.Q."/>
            <person name="Zhao S."/>
            <person name="Liu D."/>
            <person name="Wang J."/>
            <person name="Sun H."/>
            <person name="Zhang C."/>
            <person name="Fan H."/>
            <person name="Li D."/>
            <person name="Dong L."/>
            <person name="Tao Y."/>
            <person name="Gao C."/>
            <person name="Wu H."/>
            <person name="Li Y."/>
            <person name="Cui Y."/>
            <person name="Guo X."/>
            <person name="Zheng S."/>
            <person name="Wang B."/>
            <person name="Yu K."/>
            <person name="Liang Q."/>
            <person name="Yang W."/>
            <person name="Lou X."/>
            <person name="Chen J."/>
            <person name="Feng M."/>
            <person name="Jian J."/>
            <person name="Zhang X."/>
            <person name="Luo G."/>
            <person name="Jiang Y."/>
            <person name="Liu J."/>
            <person name="Wang Z."/>
            <person name="Sha Y."/>
            <person name="Zhang B."/>
            <person name="Wu H."/>
            <person name="Tang D."/>
            <person name="Shen Q."/>
            <person name="Xue P."/>
            <person name="Zou S."/>
            <person name="Wang X."/>
            <person name="Liu X."/>
            <person name="Wang F."/>
            <person name="Yang Y."/>
            <person name="An X."/>
            <person name="Dong Z."/>
            <person name="Zhang K."/>
            <person name="Zhang X."/>
            <person name="Luo M.C."/>
            <person name="Dvorak J."/>
            <person name="Tong Y."/>
            <person name="Wang J."/>
            <person name="Yang H."/>
            <person name="Li Z."/>
            <person name="Wang D."/>
            <person name="Zhang A."/>
            <person name="Wang J."/>
        </authorList>
    </citation>
    <scope>NUCLEOTIDE SEQUENCE</scope>
    <source>
        <strain evidence="3">cv. G1812</strain>
    </source>
</reference>
<proteinExistence type="predicted"/>
<dbReference type="Gramene" id="TuG1812G0100000204.01.T04">
    <property type="protein sequence ID" value="TuG1812G0100000204.01.T04.cds410393"/>
    <property type="gene ID" value="TuG1812G0100000204.01"/>
</dbReference>
<organism evidence="2 3">
    <name type="scientific">Triticum urartu</name>
    <name type="common">Red wild einkorn</name>
    <name type="synonym">Crithodium urartu</name>
    <dbReference type="NCBI Taxonomy" id="4572"/>
    <lineage>
        <taxon>Eukaryota</taxon>
        <taxon>Viridiplantae</taxon>
        <taxon>Streptophyta</taxon>
        <taxon>Embryophyta</taxon>
        <taxon>Tracheophyta</taxon>
        <taxon>Spermatophyta</taxon>
        <taxon>Magnoliopsida</taxon>
        <taxon>Liliopsida</taxon>
        <taxon>Poales</taxon>
        <taxon>Poaceae</taxon>
        <taxon>BOP clade</taxon>
        <taxon>Pooideae</taxon>
        <taxon>Triticodae</taxon>
        <taxon>Triticeae</taxon>
        <taxon>Triticinae</taxon>
        <taxon>Triticum</taxon>
    </lineage>
</organism>
<keyword evidence="3" id="KW-1185">Reference proteome</keyword>
<protein>
    <submittedName>
        <fullName evidence="2">Uncharacterized protein</fullName>
    </submittedName>
</protein>
<dbReference type="Gramene" id="TuG1812G0100000204.01.T01">
    <property type="protein sequence ID" value="TuG1812G0100000204.01.T01.cds410393"/>
    <property type="gene ID" value="TuG1812G0100000204.01"/>
</dbReference>
<accession>A0A8R7NXY9</accession>